<dbReference type="GO" id="GO:0035438">
    <property type="term" value="F:cyclic-di-GMP binding"/>
    <property type="evidence" value="ECO:0007669"/>
    <property type="project" value="InterPro"/>
</dbReference>
<dbReference type="Pfam" id="PF07238">
    <property type="entry name" value="PilZ"/>
    <property type="match status" value="1"/>
</dbReference>
<organism evidence="2">
    <name type="scientific">hydrothermal vent metagenome</name>
    <dbReference type="NCBI Taxonomy" id="652676"/>
    <lineage>
        <taxon>unclassified sequences</taxon>
        <taxon>metagenomes</taxon>
        <taxon>ecological metagenomes</taxon>
    </lineage>
</organism>
<dbReference type="SUPFAM" id="SSF141371">
    <property type="entry name" value="PilZ domain-like"/>
    <property type="match status" value="1"/>
</dbReference>
<evidence type="ECO:0000313" key="2">
    <source>
        <dbReference type="EMBL" id="VAX39349.1"/>
    </source>
</evidence>
<dbReference type="InterPro" id="IPR009875">
    <property type="entry name" value="PilZ_domain"/>
</dbReference>
<dbReference type="Gene3D" id="2.40.10.220">
    <property type="entry name" value="predicted glycosyltransferase like domains"/>
    <property type="match status" value="1"/>
</dbReference>
<evidence type="ECO:0000259" key="1">
    <source>
        <dbReference type="Pfam" id="PF07238"/>
    </source>
</evidence>
<gene>
    <name evidence="2" type="ORF">MNBD_PLANCTO03-134</name>
</gene>
<name>A0A3B1DAN2_9ZZZZ</name>
<feature type="domain" description="PilZ" evidence="1">
    <location>
        <begin position="27"/>
        <end position="113"/>
    </location>
</feature>
<protein>
    <recommendedName>
        <fullName evidence="1">PilZ domain-containing protein</fullName>
    </recommendedName>
</protein>
<dbReference type="AlphaFoldDB" id="A0A3B1DAN2"/>
<reference evidence="2" key="1">
    <citation type="submission" date="2018-06" db="EMBL/GenBank/DDBJ databases">
        <authorList>
            <person name="Zhirakovskaya E."/>
        </authorList>
    </citation>
    <scope>NUCLEOTIDE SEQUENCE</scope>
</reference>
<accession>A0A3B1DAN2</accession>
<sequence>MDRVQLSWANVATHSEQECDANRRRPGRVVCEKLRCRSGRVVDLSVTGAKLSLRSWIAPRKGKRRTLSFQTLMGETDRFSCRVMWSRRCGLLRYEVGVEFVDITAQQKAQLTEIARVHTARTIGGGVSRDAA</sequence>
<proteinExistence type="predicted"/>
<dbReference type="EMBL" id="UOGK01000225">
    <property type="protein sequence ID" value="VAX39349.1"/>
    <property type="molecule type" value="Genomic_DNA"/>
</dbReference>